<keyword evidence="1 6" id="KW-0479">Metal-binding</keyword>
<evidence type="ECO:0000256" key="6">
    <source>
        <dbReference type="PIRSR" id="PIRSR601019-2"/>
    </source>
</evidence>
<dbReference type="STRING" id="5762.D2VHI5"/>
<sequence length="467" mass="54768">MDEFFEEYSRSGPKTLSASKFWTQDFADNLFELFYDSGFQDLIHQNRSKLYLHENIAYFMRKKNFERIKHLSKLNIEDLLRIMIKTSGISSFSPIKGITLCDTGGQRTERKKWNKIISNHGSNIVECLVVSLAEFDEVCYEDDVTNRYEESLTCFREEFVNTKDLTILFTKYEVLKRKVSDGVRFSDYVSEFSGNDSNVEEVRDFIIGKYVELDTEKKIRKFIVVNSAFDHLELQQVFNEITETNSFDSYFDEYLKKLDLEKQTGGDVGEGIHENIEKWTARPLLEDEILQISNFLELDDLLNMNQVCKMWNHVTYRASLILRRPNLDLFINSGYEFVKSLTLQSRFVQKRHIEALTQPKFAQLEYLDLRNNYLLRQEDFDKLFGKTDFKHLKTLLLDYVALQDLKFLQNSAYLRLHVLSLNGVKGISTEQVIQLIKSPSCQELKEVNTKNCPNTNTEILKKELKVP</sequence>
<dbReference type="PROSITE" id="PS51450">
    <property type="entry name" value="LRR"/>
    <property type="match status" value="1"/>
</dbReference>
<dbReference type="AlphaFoldDB" id="D2VHI5"/>
<reference evidence="7 8" key="1">
    <citation type="journal article" date="2010" name="Cell">
        <title>The genome of Naegleria gruberi illuminates early eukaryotic versatility.</title>
        <authorList>
            <person name="Fritz-Laylin L.K."/>
            <person name="Prochnik S.E."/>
            <person name="Ginger M.L."/>
            <person name="Dacks J.B."/>
            <person name="Carpenter M.L."/>
            <person name="Field M.C."/>
            <person name="Kuo A."/>
            <person name="Paredez A."/>
            <person name="Chapman J."/>
            <person name="Pham J."/>
            <person name="Shu S."/>
            <person name="Neupane R."/>
            <person name="Cipriano M."/>
            <person name="Mancuso J."/>
            <person name="Tu H."/>
            <person name="Salamov A."/>
            <person name="Lindquist E."/>
            <person name="Shapiro H."/>
            <person name="Lucas S."/>
            <person name="Grigoriev I.V."/>
            <person name="Cande W.Z."/>
            <person name="Fulton C."/>
            <person name="Rokhsar D.S."/>
            <person name="Dawson S.C."/>
        </authorList>
    </citation>
    <scope>NUCLEOTIDE SEQUENCE [LARGE SCALE GENOMIC DNA]</scope>
    <source>
        <strain evidence="7 8">NEG-M</strain>
    </source>
</reference>
<dbReference type="PANTHER" id="PTHR10218">
    <property type="entry name" value="GTP-BINDING PROTEIN ALPHA SUBUNIT"/>
    <property type="match status" value="1"/>
</dbReference>
<proteinExistence type="predicted"/>
<dbReference type="InterPro" id="IPR001019">
    <property type="entry name" value="Gprotein_alpha_su"/>
</dbReference>
<dbReference type="GO" id="GO:0003924">
    <property type="term" value="F:GTPase activity"/>
    <property type="evidence" value="ECO:0007669"/>
    <property type="project" value="InterPro"/>
</dbReference>
<dbReference type="Gene3D" id="3.40.50.300">
    <property type="entry name" value="P-loop containing nucleotide triphosphate hydrolases"/>
    <property type="match status" value="1"/>
</dbReference>
<keyword evidence="2 5" id="KW-0547">Nucleotide-binding</keyword>
<dbReference type="InterPro" id="IPR001611">
    <property type="entry name" value="Leu-rich_rpt"/>
</dbReference>
<dbReference type="SUPFAM" id="SSF81383">
    <property type="entry name" value="F-box domain"/>
    <property type="match status" value="1"/>
</dbReference>
<dbReference type="GO" id="GO:0005525">
    <property type="term" value="F:GTP binding"/>
    <property type="evidence" value="ECO:0007669"/>
    <property type="project" value="UniProtKB-KW"/>
</dbReference>
<dbReference type="SUPFAM" id="SSF52540">
    <property type="entry name" value="P-loop containing nucleoside triphosphate hydrolases"/>
    <property type="match status" value="1"/>
</dbReference>
<dbReference type="GO" id="GO:0005834">
    <property type="term" value="C:heterotrimeric G-protein complex"/>
    <property type="evidence" value="ECO:0007669"/>
    <property type="project" value="TreeGrafter"/>
</dbReference>
<dbReference type="Pfam" id="PF00503">
    <property type="entry name" value="G-alpha"/>
    <property type="match status" value="1"/>
</dbReference>
<dbReference type="InterPro" id="IPR011025">
    <property type="entry name" value="GproteinA_insert"/>
</dbReference>
<organism evidence="8">
    <name type="scientific">Naegleria gruberi</name>
    <name type="common">Amoeba</name>
    <dbReference type="NCBI Taxonomy" id="5762"/>
    <lineage>
        <taxon>Eukaryota</taxon>
        <taxon>Discoba</taxon>
        <taxon>Heterolobosea</taxon>
        <taxon>Tetramitia</taxon>
        <taxon>Eutetramitia</taxon>
        <taxon>Vahlkampfiidae</taxon>
        <taxon>Naegleria</taxon>
    </lineage>
</organism>
<dbReference type="GO" id="GO:0007188">
    <property type="term" value="P:adenylate cyclase-modulating G protein-coupled receptor signaling pathway"/>
    <property type="evidence" value="ECO:0007669"/>
    <property type="project" value="TreeGrafter"/>
</dbReference>
<dbReference type="InterPro" id="IPR032675">
    <property type="entry name" value="LRR_dom_sf"/>
</dbReference>
<dbReference type="Proteomes" id="UP000006671">
    <property type="component" value="Unassembled WGS sequence"/>
</dbReference>
<keyword evidence="8" id="KW-1185">Reference proteome</keyword>
<dbReference type="FunFam" id="3.40.50.300:FF:000692">
    <property type="entry name" value="Guanine nucleotide-binding protein subunit alpha"/>
    <property type="match status" value="1"/>
</dbReference>
<dbReference type="GO" id="GO:0005737">
    <property type="term" value="C:cytoplasm"/>
    <property type="evidence" value="ECO:0007669"/>
    <property type="project" value="TreeGrafter"/>
</dbReference>
<dbReference type="InterPro" id="IPR027417">
    <property type="entry name" value="P-loop_NTPase"/>
</dbReference>
<dbReference type="KEGG" id="ngr:NAEGRDRAFT_49587"/>
<feature type="binding site" evidence="6">
    <location>
        <position position="86"/>
    </location>
    <ligand>
        <name>Mg(2+)</name>
        <dbReference type="ChEBI" id="CHEBI:18420"/>
    </ligand>
</feature>
<protein>
    <submittedName>
        <fullName evidence="7">Predicted protein</fullName>
    </submittedName>
</protein>
<name>D2VHI5_NAEGR</name>
<evidence type="ECO:0000256" key="2">
    <source>
        <dbReference type="ARBA" id="ARBA00022741"/>
    </source>
</evidence>
<evidence type="ECO:0000313" key="8">
    <source>
        <dbReference type="Proteomes" id="UP000006671"/>
    </source>
</evidence>
<feature type="binding site" evidence="5">
    <location>
        <begin position="102"/>
        <end position="106"/>
    </location>
    <ligand>
        <name>GTP</name>
        <dbReference type="ChEBI" id="CHEBI:37565"/>
    </ligand>
</feature>
<dbReference type="RefSeq" id="XP_002676336.1">
    <property type="nucleotide sequence ID" value="XM_002676290.1"/>
</dbReference>
<evidence type="ECO:0000256" key="5">
    <source>
        <dbReference type="PIRSR" id="PIRSR601019-1"/>
    </source>
</evidence>
<dbReference type="eggNOG" id="KOG0082">
    <property type="taxonomic scope" value="Eukaryota"/>
</dbReference>
<evidence type="ECO:0000313" key="7">
    <source>
        <dbReference type="EMBL" id="EFC43592.1"/>
    </source>
</evidence>
<keyword evidence="4" id="KW-0807">Transducer</keyword>
<dbReference type="SMART" id="SM00275">
    <property type="entry name" value="G_alpha"/>
    <property type="match status" value="1"/>
</dbReference>
<gene>
    <name evidence="7" type="ORF">NAEGRDRAFT_49587</name>
</gene>
<dbReference type="GO" id="GO:0001664">
    <property type="term" value="F:G protein-coupled receptor binding"/>
    <property type="evidence" value="ECO:0007669"/>
    <property type="project" value="TreeGrafter"/>
</dbReference>
<dbReference type="Gene3D" id="3.80.10.10">
    <property type="entry name" value="Ribonuclease Inhibitor"/>
    <property type="match status" value="1"/>
</dbReference>
<dbReference type="PROSITE" id="PS51882">
    <property type="entry name" value="G_ALPHA"/>
    <property type="match status" value="1"/>
</dbReference>
<dbReference type="GO" id="GO:0031683">
    <property type="term" value="F:G-protein beta/gamma-subunit complex binding"/>
    <property type="evidence" value="ECO:0007669"/>
    <property type="project" value="InterPro"/>
</dbReference>
<dbReference type="PANTHER" id="PTHR10218:SF360">
    <property type="entry name" value="GUANINE NUCLEOTIDE-BINDING PROTEIN SUBUNIT ALPHA HOMOLOG"/>
    <property type="match status" value="1"/>
</dbReference>
<dbReference type="GeneID" id="8863315"/>
<evidence type="ECO:0000256" key="3">
    <source>
        <dbReference type="ARBA" id="ARBA00023134"/>
    </source>
</evidence>
<keyword evidence="6" id="KW-0460">Magnesium</keyword>
<feature type="binding site" evidence="5">
    <location>
        <begin position="80"/>
        <end position="86"/>
    </location>
    <ligand>
        <name>GTP</name>
        <dbReference type="ChEBI" id="CHEBI:37565"/>
    </ligand>
</feature>
<dbReference type="EMBL" id="GG738872">
    <property type="protein sequence ID" value="EFC43592.1"/>
    <property type="molecule type" value="Genomic_DNA"/>
</dbReference>
<accession>D2VHI5</accession>
<dbReference type="InParanoid" id="D2VHI5"/>
<dbReference type="Gene3D" id="1.10.400.10">
    <property type="entry name" value="GI Alpha 1, domain 2-like"/>
    <property type="match status" value="1"/>
</dbReference>
<keyword evidence="3 5" id="KW-0342">GTP-binding</keyword>
<evidence type="ECO:0000256" key="1">
    <source>
        <dbReference type="ARBA" id="ARBA00022723"/>
    </source>
</evidence>
<evidence type="ECO:0000256" key="4">
    <source>
        <dbReference type="ARBA" id="ARBA00023224"/>
    </source>
</evidence>
<dbReference type="GO" id="GO:0046872">
    <property type="term" value="F:metal ion binding"/>
    <property type="evidence" value="ECO:0007669"/>
    <property type="project" value="UniProtKB-KW"/>
</dbReference>
<dbReference type="InterPro" id="IPR036047">
    <property type="entry name" value="F-box-like_dom_sf"/>
</dbReference>
<feature type="binding site" evidence="5">
    <location>
        <position position="228"/>
    </location>
    <ligand>
        <name>GTP</name>
        <dbReference type="ChEBI" id="CHEBI:37565"/>
    </ligand>
</feature>
<dbReference type="VEuPathDB" id="AmoebaDB:NAEGRDRAFT_49587"/>
<dbReference type="OrthoDB" id="5817230at2759"/>